<organism evidence="7 8">
    <name type="scientific">Gorilla gorilla gorilla</name>
    <name type="common">Western lowland gorilla</name>
    <dbReference type="NCBI Taxonomy" id="9595"/>
    <lineage>
        <taxon>Eukaryota</taxon>
        <taxon>Metazoa</taxon>
        <taxon>Chordata</taxon>
        <taxon>Craniata</taxon>
        <taxon>Vertebrata</taxon>
        <taxon>Euteleostomi</taxon>
        <taxon>Mammalia</taxon>
        <taxon>Eutheria</taxon>
        <taxon>Euarchontoglires</taxon>
        <taxon>Primates</taxon>
        <taxon>Haplorrhini</taxon>
        <taxon>Catarrhini</taxon>
        <taxon>Hominidae</taxon>
        <taxon>Gorilla</taxon>
    </lineage>
</organism>
<name>A0A2I2Y2W5_GORGO</name>
<dbReference type="FunFam" id="3.30.70.330:FF:000262">
    <property type="entry name" value="Probable rna-binding protein 23 isoform"/>
    <property type="match status" value="1"/>
</dbReference>
<evidence type="ECO:0000256" key="2">
    <source>
        <dbReference type="ARBA" id="ARBA00022737"/>
    </source>
</evidence>
<keyword evidence="3 4" id="KW-0694">RNA-binding</keyword>
<feature type="compositionally biased region" description="Low complexity" evidence="5">
    <location>
        <begin position="36"/>
        <end position="59"/>
    </location>
</feature>
<sequence length="403" mass="44460">MASDDFDIVIEAMLEAPYKKEEDEQQRKEVKKDYPSNTSSNTSNSGNGTSGSSTIGETSNRSRDRDRYRRRNSRSRSRGRQRRHRSRSWDRRHSSESRSRDHRREDRVHYRSPPLATGEPIDNLSPEERDARTVFCMQLAARIRPRDLEDFFSAVGKVRDVRIISDRNSRRSKGIAYVEFCEIQSVPLAIGLTGQRLLGVPIIVQASQAEKNRLAAMANNLQKGNGGPMRLYVGSLHFNITEDMLRGIFEPFGKIDNIVLMKDSDTGRSKGYGFITFSDSECARRALEQLNGFELAGRPMRVGHVTERLDGGTDITFPDGDQELDLGSAGGRLQLMAKLAEGAGIQLPTTATAAAAAQAAALQLNGAVPLGALNPAALTALSPALNLASQCFQLSSLFTPQTM</sequence>
<dbReference type="Ensembl" id="ENSGGOT00000064306.1">
    <property type="protein sequence ID" value="ENSGGOP00000029224.1"/>
    <property type="gene ID" value="ENSGGOG00000015707.3"/>
</dbReference>
<dbReference type="FunFam" id="3.30.70.330:FF:000269">
    <property type="entry name" value="Probable rna-binding protein 23 isoform"/>
    <property type="match status" value="1"/>
</dbReference>
<reference evidence="7" key="3">
    <citation type="submission" date="2025-08" db="UniProtKB">
        <authorList>
            <consortium name="Ensembl"/>
        </authorList>
    </citation>
    <scope>IDENTIFICATION</scope>
</reference>
<keyword evidence="2" id="KW-0677">Repeat</keyword>
<dbReference type="InterPro" id="IPR006509">
    <property type="entry name" value="RBM39_SF"/>
</dbReference>
<keyword evidence="8" id="KW-1185">Reference proteome</keyword>
<feature type="compositionally biased region" description="Basic residues" evidence="5">
    <location>
        <begin position="68"/>
        <end position="86"/>
    </location>
</feature>
<dbReference type="SMART" id="SM00360">
    <property type="entry name" value="RRM"/>
    <property type="match status" value="2"/>
</dbReference>
<dbReference type="EMBL" id="CABD030091891">
    <property type="status" value="NOT_ANNOTATED_CDS"/>
    <property type="molecule type" value="Genomic_DNA"/>
</dbReference>
<evidence type="ECO:0000313" key="8">
    <source>
        <dbReference type="Proteomes" id="UP000001519"/>
    </source>
</evidence>
<dbReference type="NCBIfam" id="TIGR01622">
    <property type="entry name" value="SF-CC1"/>
    <property type="match status" value="1"/>
</dbReference>
<dbReference type="Bgee" id="ENSGGOG00000015707">
    <property type="expression patterns" value="Expressed in cerebellum and 6 other cell types or tissues"/>
</dbReference>
<reference evidence="7" key="4">
    <citation type="submission" date="2025-09" db="UniProtKB">
        <authorList>
            <consortium name="Ensembl"/>
        </authorList>
    </citation>
    <scope>IDENTIFICATION</scope>
</reference>
<dbReference type="GO" id="GO:0003723">
    <property type="term" value="F:RNA binding"/>
    <property type="evidence" value="ECO:0007669"/>
    <property type="project" value="UniProtKB-UniRule"/>
</dbReference>
<dbReference type="Gene3D" id="3.30.70.330">
    <property type="match status" value="2"/>
</dbReference>
<dbReference type="Pfam" id="PF00076">
    <property type="entry name" value="RRM_1"/>
    <property type="match status" value="2"/>
</dbReference>
<feature type="domain" description="RRM" evidence="6">
    <location>
        <begin position="132"/>
        <end position="209"/>
    </location>
</feature>
<reference evidence="7 8" key="2">
    <citation type="journal article" date="2012" name="Nature">
        <title>Insights into hominid evolution from the gorilla genome sequence.</title>
        <authorList>
            <person name="Scally A."/>
            <person name="Dutheil J.Y."/>
            <person name="Hillier L.W."/>
            <person name="Jordan G.E."/>
            <person name="Goodhead I."/>
            <person name="Herrero J."/>
            <person name="Hobolth A."/>
            <person name="Lappalainen T."/>
            <person name="Mailund T."/>
            <person name="Marques-Bonet T."/>
            <person name="McCarthy S."/>
            <person name="Montgomery S.H."/>
            <person name="Schwalie P.C."/>
            <person name="Tang Y.A."/>
            <person name="Ward M.C."/>
            <person name="Xue Y."/>
            <person name="Yngvadottir B."/>
            <person name="Alkan C."/>
            <person name="Andersen L.N."/>
            <person name="Ayub Q."/>
            <person name="Ball E.V."/>
            <person name="Beal K."/>
            <person name="Bradley B.J."/>
            <person name="Chen Y."/>
            <person name="Clee C.M."/>
            <person name="Fitzgerald S."/>
            <person name="Graves T.A."/>
            <person name="Gu Y."/>
            <person name="Heath P."/>
            <person name="Heger A."/>
            <person name="Karakoc E."/>
            <person name="Kolb-Kokocinski A."/>
            <person name="Laird G.K."/>
            <person name="Lunter G."/>
            <person name="Meader S."/>
            <person name="Mort M."/>
            <person name="Mullikin J.C."/>
            <person name="Munch K."/>
            <person name="O'Connor T.D."/>
            <person name="Phillips A.D."/>
            <person name="Prado-Martinez J."/>
            <person name="Rogers A.S."/>
            <person name="Sajjadian S."/>
            <person name="Schmidt D."/>
            <person name="Shaw K."/>
            <person name="Simpson J.T."/>
            <person name="Stenson P.D."/>
            <person name="Turner D.J."/>
            <person name="Vigilant L."/>
            <person name="Vilella A.J."/>
            <person name="Whitener W."/>
            <person name="Zhu B."/>
            <person name="Cooper D.N."/>
            <person name="de Jong P."/>
            <person name="Dermitzakis E.T."/>
            <person name="Eichler E.E."/>
            <person name="Flicek P."/>
            <person name="Goldman N."/>
            <person name="Mundy N.I."/>
            <person name="Ning Z."/>
            <person name="Odom D.T."/>
            <person name="Ponting C.P."/>
            <person name="Quail M.A."/>
            <person name="Ryder O.A."/>
            <person name="Searle S.M."/>
            <person name="Warren W.C."/>
            <person name="Wilson R.K."/>
            <person name="Schierup M.H."/>
            <person name="Rogers J."/>
            <person name="Tyler-Smith C."/>
            <person name="Durbin R."/>
        </authorList>
    </citation>
    <scope>NUCLEOTIDE SEQUENCE [LARGE SCALE GENOMIC DNA]</scope>
</reference>
<feature type="domain" description="RRM" evidence="6">
    <location>
        <begin position="229"/>
        <end position="307"/>
    </location>
</feature>
<dbReference type="AlphaFoldDB" id="A0A2I2Y2W5"/>
<keyword evidence="1" id="KW-0597">Phosphoprotein</keyword>
<dbReference type="CDD" id="cd12284">
    <property type="entry name" value="RRM2_RBM23_RBM39"/>
    <property type="match status" value="1"/>
</dbReference>
<evidence type="ECO:0000313" key="7">
    <source>
        <dbReference type="Ensembl" id="ENSGGOP00000029224.1"/>
    </source>
</evidence>
<dbReference type="InterPro" id="IPR029123">
    <property type="entry name" value="RBM39_linker"/>
</dbReference>
<dbReference type="InterPro" id="IPR035979">
    <property type="entry name" value="RBD_domain_sf"/>
</dbReference>
<dbReference type="Pfam" id="PF15519">
    <property type="entry name" value="RBM39linker"/>
    <property type="match status" value="1"/>
</dbReference>
<reference evidence="8" key="1">
    <citation type="submission" date="2011-05" db="EMBL/GenBank/DDBJ databases">
        <title>Insights into the evolution of the great apes provided by the gorilla genome.</title>
        <authorList>
            <person name="Scally A."/>
        </authorList>
    </citation>
    <scope>NUCLEOTIDE SEQUENCE [LARGE SCALE GENOMIC DNA]</scope>
</reference>
<dbReference type="PANTHER" id="PTHR48036">
    <property type="entry name" value="SPLICING FACTOR (PAD-1), PUTATIVE (AFU_ORTHOLOGUE AFUA_1G15810)-RELATED"/>
    <property type="match status" value="1"/>
</dbReference>
<dbReference type="SUPFAM" id="SSF54928">
    <property type="entry name" value="RNA-binding domain, RBD"/>
    <property type="match status" value="2"/>
</dbReference>
<proteinExistence type="predicted"/>
<dbReference type="CDD" id="cd12537">
    <property type="entry name" value="RRM1_RBM23"/>
    <property type="match status" value="1"/>
</dbReference>
<evidence type="ECO:0000259" key="6">
    <source>
        <dbReference type="PROSITE" id="PS50102"/>
    </source>
</evidence>
<gene>
    <name evidence="7" type="primary">RBM23</name>
</gene>
<dbReference type="InterPro" id="IPR000504">
    <property type="entry name" value="RRM_dom"/>
</dbReference>
<dbReference type="GeneTree" id="ENSGT00940000162546"/>
<evidence type="ECO:0000256" key="3">
    <source>
        <dbReference type="ARBA" id="ARBA00022884"/>
    </source>
</evidence>
<accession>A0A2I2Y2W5</accession>
<feature type="compositionally biased region" description="Basic and acidic residues" evidence="5">
    <location>
        <begin position="87"/>
        <end position="109"/>
    </location>
</feature>
<dbReference type="InterPro" id="IPR012677">
    <property type="entry name" value="Nucleotide-bd_a/b_plait_sf"/>
</dbReference>
<dbReference type="GO" id="GO:0005634">
    <property type="term" value="C:nucleus"/>
    <property type="evidence" value="ECO:0007669"/>
    <property type="project" value="InterPro"/>
</dbReference>
<feature type="compositionally biased region" description="Basic and acidic residues" evidence="5">
    <location>
        <begin position="17"/>
        <end position="34"/>
    </location>
</feature>
<dbReference type="GO" id="GO:0006397">
    <property type="term" value="P:mRNA processing"/>
    <property type="evidence" value="ECO:0007669"/>
    <property type="project" value="InterPro"/>
</dbReference>
<dbReference type="PROSITE" id="PS50102">
    <property type="entry name" value="RRM"/>
    <property type="match status" value="2"/>
</dbReference>
<dbReference type="Proteomes" id="UP000001519">
    <property type="component" value="Chromosome 14"/>
</dbReference>
<evidence type="ECO:0000256" key="4">
    <source>
        <dbReference type="PROSITE-ProRule" id="PRU00176"/>
    </source>
</evidence>
<evidence type="ECO:0000256" key="1">
    <source>
        <dbReference type="ARBA" id="ARBA00022553"/>
    </source>
</evidence>
<evidence type="ECO:0000256" key="5">
    <source>
        <dbReference type="SAM" id="MobiDB-lite"/>
    </source>
</evidence>
<protein>
    <submittedName>
        <fullName evidence="7">RNA binding motif protein 23</fullName>
    </submittedName>
</protein>
<feature type="region of interest" description="Disordered" evidence="5">
    <location>
        <begin position="13"/>
        <end position="126"/>
    </location>
</feature>